<dbReference type="CDD" id="cd01392">
    <property type="entry name" value="HTH_LacI"/>
    <property type="match status" value="1"/>
</dbReference>
<dbReference type="CDD" id="cd06267">
    <property type="entry name" value="PBP1_LacI_sugar_binding-like"/>
    <property type="match status" value="1"/>
</dbReference>
<reference evidence="5 6" key="1">
    <citation type="submission" date="2014-01" db="EMBL/GenBank/DDBJ databases">
        <title>Actinotalea ferrariae CF5-4.</title>
        <authorList>
            <person name="Chen F."/>
            <person name="Li Y."/>
            <person name="Wang G."/>
        </authorList>
    </citation>
    <scope>NUCLEOTIDE SEQUENCE [LARGE SCALE GENOMIC DNA]</scope>
    <source>
        <strain evidence="5 6">CF5-4</strain>
    </source>
</reference>
<keyword evidence="2" id="KW-0238">DNA-binding</keyword>
<comment type="caution">
    <text evidence="5">The sequence shown here is derived from an EMBL/GenBank/DDBJ whole genome shotgun (WGS) entry which is preliminary data.</text>
</comment>
<dbReference type="InterPro" id="IPR028082">
    <property type="entry name" value="Peripla_BP_I"/>
</dbReference>
<sequence length="338" mass="36538">MTSGDGTRKSQPTIYDVARLAGVAPSTVSRAFARPGRVNADTAQRIREAAAQLGYRANPVARALSTSRTRMIALMISDVTNPYYSELIRGAQLAASQEEYTVLLTDARESDVVERESLERVLPVVEGIVIGSSRMSDSTLRVIAKQTPMIVLNRHLAGIPSVVTDNPRGVRRAVEHLGELGHEHITYVAGPEASWADGMRWRALREAGHELHLHTRRVGPVAPTLQGGRDARALLRPHLPTAVICYNDLVAIGLMRTLTAEGVRIPDDVSVVGFDNILPAELVSPGLTTVASPLRTLGSTAVGNLLAIIRGALHTTDKPFVLPTRLVVRESTGRTARR</sequence>
<protein>
    <submittedName>
        <fullName evidence="5">LacI family transcriptional regulator</fullName>
    </submittedName>
</protein>
<accession>A0A021VUV1</accession>
<dbReference type="InterPro" id="IPR046335">
    <property type="entry name" value="LacI/GalR-like_sensor"/>
</dbReference>
<dbReference type="Gene3D" id="1.10.260.40">
    <property type="entry name" value="lambda repressor-like DNA-binding domains"/>
    <property type="match status" value="1"/>
</dbReference>
<keyword evidence="1" id="KW-0805">Transcription regulation</keyword>
<name>A0A021VUV1_9CELL</name>
<dbReference type="SMART" id="SM00354">
    <property type="entry name" value="HTH_LACI"/>
    <property type="match status" value="1"/>
</dbReference>
<dbReference type="GO" id="GO:0000976">
    <property type="term" value="F:transcription cis-regulatory region binding"/>
    <property type="evidence" value="ECO:0007669"/>
    <property type="project" value="TreeGrafter"/>
</dbReference>
<dbReference type="Gene3D" id="3.40.50.2300">
    <property type="match status" value="2"/>
</dbReference>
<dbReference type="OrthoDB" id="3258243at2"/>
<dbReference type="EMBL" id="AXCW01000011">
    <property type="protein sequence ID" value="EYR64931.1"/>
    <property type="molecule type" value="Genomic_DNA"/>
</dbReference>
<dbReference type="AlphaFoldDB" id="A0A021VUV1"/>
<organism evidence="5 6">
    <name type="scientific">Actinotalea ferrariae CF5-4</name>
    <dbReference type="NCBI Taxonomy" id="948458"/>
    <lineage>
        <taxon>Bacteria</taxon>
        <taxon>Bacillati</taxon>
        <taxon>Actinomycetota</taxon>
        <taxon>Actinomycetes</taxon>
        <taxon>Micrococcales</taxon>
        <taxon>Cellulomonadaceae</taxon>
        <taxon>Actinotalea</taxon>
    </lineage>
</organism>
<feature type="domain" description="HTH lacI-type" evidence="4">
    <location>
        <begin position="12"/>
        <end position="66"/>
    </location>
</feature>
<dbReference type="RefSeq" id="WP_034221959.1">
    <property type="nucleotide sequence ID" value="NZ_AXCW01000011.1"/>
</dbReference>
<evidence type="ECO:0000256" key="2">
    <source>
        <dbReference type="ARBA" id="ARBA00023125"/>
    </source>
</evidence>
<dbReference type="Pfam" id="PF00356">
    <property type="entry name" value="LacI"/>
    <property type="match status" value="1"/>
</dbReference>
<evidence type="ECO:0000313" key="6">
    <source>
        <dbReference type="Proteomes" id="UP000019753"/>
    </source>
</evidence>
<dbReference type="SUPFAM" id="SSF47413">
    <property type="entry name" value="lambda repressor-like DNA-binding domains"/>
    <property type="match status" value="1"/>
</dbReference>
<dbReference type="SUPFAM" id="SSF53822">
    <property type="entry name" value="Periplasmic binding protein-like I"/>
    <property type="match status" value="1"/>
</dbReference>
<keyword evidence="6" id="KW-1185">Reference proteome</keyword>
<dbReference type="InterPro" id="IPR010982">
    <property type="entry name" value="Lambda_DNA-bd_dom_sf"/>
</dbReference>
<dbReference type="Pfam" id="PF13377">
    <property type="entry name" value="Peripla_BP_3"/>
    <property type="match status" value="1"/>
</dbReference>
<evidence type="ECO:0000259" key="4">
    <source>
        <dbReference type="PROSITE" id="PS50932"/>
    </source>
</evidence>
<dbReference type="PANTHER" id="PTHR30146:SF138">
    <property type="entry name" value="TRANSCRIPTIONAL REGULATORY PROTEIN"/>
    <property type="match status" value="1"/>
</dbReference>
<dbReference type="PROSITE" id="PS50932">
    <property type="entry name" value="HTH_LACI_2"/>
    <property type="match status" value="1"/>
</dbReference>
<keyword evidence="3" id="KW-0804">Transcription</keyword>
<dbReference type="Proteomes" id="UP000019753">
    <property type="component" value="Unassembled WGS sequence"/>
</dbReference>
<dbReference type="PANTHER" id="PTHR30146">
    <property type="entry name" value="LACI-RELATED TRANSCRIPTIONAL REPRESSOR"/>
    <property type="match status" value="1"/>
</dbReference>
<dbReference type="InterPro" id="IPR000843">
    <property type="entry name" value="HTH_LacI"/>
</dbReference>
<evidence type="ECO:0000256" key="1">
    <source>
        <dbReference type="ARBA" id="ARBA00023015"/>
    </source>
</evidence>
<dbReference type="GO" id="GO:0003700">
    <property type="term" value="F:DNA-binding transcription factor activity"/>
    <property type="evidence" value="ECO:0007669"/>
    <property type="project" value="TreeGrafter"/>
</dbReference>
<evidence type="ECO:0000313" key="5">
    <source>
        <dbReference type="EMBL" id="EYR64931.1"/>
    </source>
</evidence>
<evidence type="ECO:0000256" key="3">
    <source>
        <dbReference type="ARBA" id="ARBA00023163"/>
    </source>
</evidence>
<proteinExistence type="predicted"/>
<gene>
    <name evidence="5" type="ORF">N866_01360</name>
</gene>